<dbReference type="SUPFAM" id="SSF55869">
    <property type="entry name" value="DNA topoisomerase I domain"/>
    <property type="match status" value="1"/>
</dbReference>
<dbReference type="KEGG" id="melm:C7H73_12415"/>
<dbReference type="GO" id="GO:0003917">
    <property type="term" value="F:DNA topoisomerase type I (single strand cut, ATP-independent) activity"/>
    <property type="evidence" value="ECO:0007669"/>
    <property type="project" value="UniProtKB-EC"/>
</dbReference>
<evidence type="ECO:0000313" key="10">
    <source>
        <dbReference type="EMBL" id="AVP59109.1"/>
    </source>
</evidence>
<evidence type="ECO:0000259" key="9">
    <source>
        <dbReference type="Pfam" id="PF21338"/>
    </source>
</evidence>
<evidence type="ECO:0000256" key="6">
    <source>
        <dbReference type="ARBA" id="ARBA00023235"/>
    </source>
</evidence>
<feature type="domain" description="DNA topoisomerase IB N-terminal" evidence="9">
    <location>
        <begin position="38"/>
        <end position="85"/>
    </location>
</feature>
<dbReference type="InterPro" id="IPR013500">
    <property type="entry name" value="TopoI_cat_euk"/>
</dbReference>
<dbReference type="GO" id="GO:0006265">
    <property type="term" value="P:DNA topological change"/>
    <property type="evidence" value="ECO:0007669"/>
    <property type="project" value="InterPro"/>
</dbReference>
<evidence type="ECO:0000313" key="11">
    <source>
        <dbReference type="Proteomes" id="UP000241829"/>
    </source>
</evidence>
<feature type="domain" description="DNA topoisomerase I catalytic core eukaryotic-type" evidence="8">
    <location>
        <begin position="98"/>
        <end position="311"/>
    </location>
</feature>
<dbReference type="AlphaFoldDB" id="A0A2P1NPX4"/>
<sequence>MASSTATAPAKPPRLPAGLVYVDRSVPGITRVRQGDTFRYRTPAGDWLQDEEHLAHIRRLAIPPAYTDVWICPRPEGHLQATGRDARGRLQYRYHPDWRRVRDGSKFERMRAFGQALPRIRRQVARDLQSCGKKTLSRQCVLAAIVRLLDTTFVRVGNEEYAVANGSYGLTTLRTRHAAVRGASTTLRFRGKSGVQQQAELEDPRVARVVRRCQQLPGQELFQWQEDDGELRSVGSSDVNAYLAQMTGEAGHFTAKDFRTWHGTVQALELTRVACSRAQGEDAPPARGVARQILVEVARQLGNTPAVCRKSYVHPAVLALGESLASDAGPGLQRVWQRLGRTGASPRGLSAAERRLLAFLRHPPRAPRAQTKDAPRKRPGAAALAKRPAGAGKQLAARASRRGKPAAPVARTAAAPPPARARTAAAAAPA</sequence>
<dbReference type="Pfam" id="PF01028">
    <property type="entry name" value="Topoisom_I"/>
    <property type="match status" value="1"/>
</dbReference>
<keyword evidence="5" id="KW-0238">DNA-binding</keyword>
<evidence type="ECO:0000259" key="8">
    <source>
        <dbReference type="Pfam" id="PF01028"/>
    </source>
</evidence>
<feature type="compositionally biased region" description="Low complexity" evidence="7">
    <location>
        <begin position="405"/>
        <end position="430"/>
    </location>
</feature>
<keyword evidence="6 10" id="KW-0413">Isomerase</keyword>
<dbReference type="Gene3D" id="1.10.132.120">
    <property type="match status" value="1"/>
</dbReference>
<dbReference type="InterPro" id="IPR014711">
    <property type="entry name" value="TopoI_cat_a-hlx-sub_euk"/>
</dbReference>
<dbReference type="Pfam" id="PF21338">
    <property type="entry name" value="Top1B_N_bact"/>
    <property type="match status" value="1"/>
</dbReference>
<comment type="catalytic activity">
    <reaction evidence="1">
        <text>ATP-independent breakage of single-stranded DNA, followed by passage and rejoining.</text>
        <dbReference type="EC" id="5.6.2.1"/>
    </reaction>
</comment>
<organism evidence="10 11">
    <name type="scientific">Pulveribacter suum</name>
    <dbReference type="NCBI Taxonomy" id="2116657"/>
    <lineage>
        <taxon>Bacteria</taxon>
        <taxon>Pseudomonadati</taxon>
        <taxon>Pseudomonadota</taxon>
        <taxon>Betaproteobacteria</taxon>
        <taxon>Burkholderiales</taxon>
        <taxon>Comamonadaceae</taxon>
        <taxon>Pulveribacter</taxon>
    </lineage>
</organism>
<dbReference type="InterPro" id="IPR001631">
    <property type="entry name" value="TopoI"/>
</dbReference>
<dbReference type="EMBL" id="CP027792">
    <property type="protein sequence ID" value="AVP59109.1"/>
    <property type="molecule type" value="Genomic_DNA"/>
</dbReference>
<keyword evidence="11" id="KW-1185">Reference proteome</keyword>
<gene>
    <name evidence="10" type="ORF">C7H73_12415</name>
</gene>
<name>A0A2P1NPX4_9BURK</name>
<dbReference type="Proteomes" id="UP000241829">
    <property type="component" value="Chromosome"/>
</dbReference>
<evidence type="ECO:0000256" key="5">
    <source>
        <dbReference type="ARBA" id="ARBA00023125"/>
    </source>
</evidence>
<dbReference type="PROSITE" id="PS52038">
    <property type="entry name" value="TOPO_IB_2"/>
    <property type="match status" value="1"/>
</dbReference>
<accession>A0A2P1NPX4</accession>
<dbReference type="Gene3D" id="3.30.66.10">
    <property type="entry name" value="DNA topoisomerase I domain"/>
    <property type="match status" value="1"/>
</dbReference>
<comment type="similarity">
    <text evidence="2">Belongs to the type IB topoisomerase family.</text>
</comment>
<dbReference type="EC" id="5.6.2.1" evidence="3"/>
<evidence type="ECO:0000256" key="3">
    <source>
        <dbReference type="ARBA" id="ARBA00012891"/>
    </source>
</evidence>
<dbReference type="InterPro" id="IPR049331">
    <property type="entry name" value="Top1B_N_bact"/>
</dbReference>
<feature type="region of interest" description="Disordered" evidence="7">
    <location>
        <begin position="362"/>
        <end position="430"/>
    </location>
</feature>
<evidence type="ECO:0000256" key="2">
    <source>
        <dbReference type="ARBA" id="ARBA00006645"/>
    </source>
</evidence>
<dbReference type="RefSeq" id="WP_106847661.1">
    <property type="nucleotide sequence ID" value="NZ_CP027792.1"/>
</dbReference>
<dbReference type="Gene3D" id="3.90.15.10">
    <property type="entry name" value="Topoisomerase I, Chain A, domain 3"/>
    <property type="match status" value="1"/>
</dbReference>
<dbReference type="InterPro" id="IPR035447">
    <property type="entry name" value="DNA_topo_I_N_sf"/>
</dbReference>
<dbReference type="OrthoDB" id="9778962at2"/>
<protein>
    <recommendedName>
        <fullName evidence="3">DNA topoisomerase</fullName>
        <ecNumber evidence="3">5.6.2.1</ecNumber>
    </recommendedName>
</protein>
<proteinExistence type="inferred from homology"/>
<keyword evidence="4" id="KW-0799">Topoisomerase</keyword>
<feature type="compositionally biased region" description="Low complexity" evidence="7">
    <location>
        <begin position="380"/>
        <end position="393"/>
    </location>
</feature>
<dbReference type="GO" id="GO:0003677">
    <property type="term" value="F:DNA binding"/>
    <property type="evidence" value="ECO:0007669"/>
    <property type="project" value="UniProtKB-KW"/>
</dbReference>
<evidence type="ECO:0000256" key="7">
    <source>
        <dbReference type="SAM" id="MobiDB-lite"/>
    </source>
</evidence>
<dbReference type="SUPFAM" id="SSF56349">
    <property type="entry name" value="DNA breaking-rejoining enzymes"/>
    <property type="match status" value="1"/>
</dbReference>
<dbReference type="InterPro" id="IPR011010">
    <property type="entry name" value="DNA_brk_join_enz"/>
</dbReference>
<reference evidence="11" key="1">
    <citation type="submission" date="2018-03" db="EMBL/GenBank/DDBJ databases">
        <title>Genome sequencing of Melaminivora sp. strain SC2-7.</title>
        <authorList>
            <person name="Kim S.-J."/>
            <person name="Heo J."/>
            <person name="Ahn J.-H."/>
            <person name="Kwon S.-W."/>
        </authorList>
    </citation>
    <scope>NUCLEOTIDE SEQUENCE [LARGE SCALE GENOMIC DNA]</scope>
    <source>
        <strain evidence="11">SC2-7</strain>
    </source>
</reference>
<evidence type="ECO:0000256" key="1">
    <source>
        <dbReference type="ARBA" id="ARBA00000213"/>
    </source>
</evidence>
<evidence type="ECO:0000256" key="4">
    <source>
        <dbReference type="ARBA" id="ARBA00023029"/>
    </source>
</evidence>
<dbReference type="PRINTS" id="PR00416">
    <property type="entry name" value="EUTPISMRASEI"/>
</dbReference>